<keyword evidence="1" id="KW-0456">Lyase</keyword>
<dbReference type="GO" id="GO:0016787">
    <property type="term" value="F:hydrolase activity"/>
    <property type="evidence" value="ECO:0007669"/>
    <property type="project" value="UniProtKB-KW"/>
</dbReference>
<dbReference type="PANTHER" id="PTHR21240:SF28">
    <property type="entry name" value="ISO-OROTATE DECARBOXYLASE (EUROFUNG)"/>
    <property type="match status" value="1"/>
</dbReference>
<evidence type="ECO:0000256" key="1">
    <source>
        <dbReference type="ARBA" id="ARBA00023239"/>
    </source>
</evidence>
<dbReference type="AlphaFoldDB" id="A0A4Z1D2Y3"/>
<evidence type="ECO:0000313" key="4">
    <source>
        <dbReference type="Proteomes" id="UP000298159"/>
    </source>
</evidence>
<comment type="caution">
    <text evidence="3">The sequence shown here is derived from an EMBL/GenBank/DDBJ whole genome shotgun (WGS) entry which is preliminary data.</text>
</comment>
<evidence type="ECO:0000313" key="3">
    <source>
        <dbReference type="EMBL" id="TGN75849.1"/>
    </source>
</evidence>
<dbReference type="PANTHER" id="PTHR21240">
    <property type="entry name" value="2-AMINO-3-CARBOXYLMUCONATE-6-SEMIALDEHYDE DECARBOXYLASE"/>
    <property type="match status" value="1"/>
</dbReference>
<dbReference type="Proteomes" id="UP000298159">
    <property type="component" value="Unassembled WGS sequence"/>
</dbReference>
<dbReference type="EMBL" id="SRRT01000005">
    <property type="protein sequence ID" value="TGN75849.1"/>
    <property type="molecule type" value="Genomic_DNA"/>
</dbReference>
<organism evidence="3 4">
    <name type="scientific">Streptomyces bauhiniae</name>
    <dbReference type="NCBI Taxonomy" id="2340725"/>
    <lineage>
        <taxon>Bacteria</taxon>
        <taxon>Bacillati</taxon>
        <taxon>Actinomycetota</taxon>
        <taxon>Actinomycetes</taxon>
        <taxon>Kitasatosporales</taxon>
        <taxon>Streptomycetaceae</taxon>
        <taxon>Streptomyces</taxon>
    </lineage>
</organism>
<proteinExistence type="predicted"/>
<dbReference type="GO" id="GO:0016831">
    <property type="term" value="F:carboxy-lyase activity"/>
    <property type="evidence" value="ECO:0007669"/>
    <property type="project" value="InterPro"/>
</dbReference>
<accession>A0A4Z1D2Y3</accession>
<protein>
    <submittedName>
        <fullName evidence="3">Amidohydrolase</fullName>
    </submittedName>
</protein>
<gene>
    <name evidence="3" type="ORF">E5083_19660</name>
</gene>
<evidence type="ECO:0000259" key="2">
    <source>
        <dbReference type="Pfam" id="PF04909"/>
    </source>
</evidence>
<dbReference type="GO" id="GO:0019748">
    <property type="term" value="P:secondary metabolic process"/>
    <property type="evidence" value="ECO:0007669"/>
    <property type="project" value="TreeGrafter"/>
</dbReference>
<dbReference type="InterPro" id="IPR032466">
    <property type="entry name" value="Metal_Hydrolase"/>
</dbReference>
<dbReference type="InterPro" id="IPR032465">
    <property type="entry name" value="ACMSD"/>
</dbReference>
<name>A0A4Z1D2Y3_9ACTN</name>
<keyword evidence="4" id="KW-1185">Reference proteome</keyword>
<feature type="domain" description="Amidohydrolase-related" evidence="2">
    <location>
        <begin position="13"/>
        <end position="314"/>
    </location>
</feature>
<dbReference type="Pfam" id="PF04909">
    <property type="entry name" value="Amidohydro_2"/>
    <property type="match status" value="1"/>
</dbReference>
<sequence>MKGRFMSPSAQRIDVHQHVVPDFYRDALAKAGIADAGGRALPDWSPEFALELMDLLGIATSVVSVSTPGTGFLTEPAEAADLARRLNDHSAALAFDHPGRFGFFATLPMPDADASAAEAARALDDLHADGVTLLANNRGTYLGVDGQDALWETLNERGAVVFVHPAELPAPPVDGIPPFAADFLLDTTRAAYLLVRNGIPRRYPKIRFILSHAGGFVPYSSHRMALTIAGDTARSPLDVLDDFRSFYFDTALSSSPAALPTLLAFARPGHVLFGSDWPFAPTAAGQYFAGGLDGNVDPDTLKAVDRTNAEALFPRLAATPPTPPRALPAPVRLRHAAQRTAASLVFKLLQPGTD</sequence>
<reference evidence="3 4" key="1">
    <citation type="submission" date="2019-04" db="EMBL/GenBank/DDBJ databases">
        <title>Streptomyces sp. nov. Bv016 isolated from bark of Buahinia variegata.</title>
        <authorList>
            <person name="Kanchanasin P."/>
            <person name="Tanasupawat S."/>
            <person name="Yuki M."/>
            <person name="Kudo T."/>
        </authorList>
    </citation>
    <scope>NUCLEOTIDE SEQUENCE [LARGE SCALE GENOMIC DNA]</scope>
    <source>
        <strain evidence="3 4">Bv016</strain>
    </source>
</reference>
<dbReference type="Gene3D" id="3.20.20.140">
    <property type="entry name" value="Metal-dependent hydrolases"/>
    <property type="match status" value="1"/>
</dbReference>
<dbReference type="GO" id="GO:0005737">
    <property type="term" value="C:cytoplasm"/>
    <property type="evidence" value="ECO:0007669"/>
    <property type="project" value="TreeGrafter"/>
</dbReference>
<dbReference type="InterPro" id="IPR006680">
    <property type="entry name" value="Amidohydro-rel"/>
</dbReference>
<dbReference type="SUPFAM" id="SSF51556">
    <property type="entry name" value="Metallo-dependent hydrolases"/>
    <property type="match status" value="1"/>
</dbReference>
<keyword evidence="3" id="KW-0378">Hydrolase</keyword>